<proteinExistence type="predicted"/>
<dbReference type="InterPro" id="IPR050704">
    <property type="entry name" value="Peptidase_C85-like"/>
</dbReference>
<comment type="caution">
    <text evidence="3">The sequence shown here is derived from an EMBL/GenBank/DDBJ whole genome shotgun (WGS) entry which is preliminary data.</text>
</comment>
<evidence type="ECO:0000256" key="1">
    <source>
        <dbReference type="SAM" id="MobiDB-lite"/>
    </source>
</evidence>
<evidence type="ECO:0000259" key="2">
    <source>
        <dbReference type="PROSITE" id="PS50802"/>
    </source>
</evidence>
<reference evidence="3" key="2">
    <citation type="submission" date="2023-05" db="EMBL/GenBank/DDBJ databases">
        <authorList>
            <consortium name="Lawrence Berkeley National Laboratory"/>
            <person name="Steindorff A."/>
            <person name="Hensen N."/>
            <person name="Bonometti L."/>
            <person name="Westerberg I."/>
            <person name="Brannstrom I.O."/>
            <person name="Guillou S."/>
            <person name="Cros-Aarteil S."/>
            <person name="Calhoun S."/>
            <person name="Haridas S."/>
            <person name="Kuo A."/>
            <person name="Mondo S."/>
            <person name="Pangilinan J."/>
            <person name="Riley R."/>
            <person name="Labutti K."/>
            <person name="Andreopoulos B."/>
            <person name="Lipzen A."/>
            <person name="Chen C."/>
            <person name="Yanf M."/>
            <person name="Daum C."/>
            <person name="Ng V."/>
            <person name="Clum A."/>
            <person name="Ohm R."/>
            <person name="Martin F."/>
            <person name="Silar P."/>
            <person name="Natvig D."/>
            <person name="Lalanne C."/>
            <person name="Gautier V."/>
            <person name="Ament-Velasquez S.L."/>
            <person name="Kruys A."/>
            <person name="Hutchinson M.I."/>
            <person name="Powell A.J."/>
            <person name="Barry K."/>
            <person name="Miller A.N."/>
            <person name="Grigoriev I.V."/>
            <person name="Debuchy R."/>
            <person name="Gladieux P."/>
            <person name="Thoren M.H."/>
            <person name="Johannesson H."/>
        </authorList>
    </citation>
    <scope>NUCLEOTIDE SEQUENCE</scope>
    <source>
        <strain evidence="3">CBS 990.96</strain>
    </source>
</reference>
<protein>
    <recommendedName>
        <fullName evidence="2">OTU domain-containing protein</fullName>
    </recommendedName>
</protein>
<feature type="compositionally biased region" description="Polar residues" evidence="1">
    <location>
        <begin position="95"/>
        <end position="106"/>
    </location>
</feature>
<dbReference type="SUPFAM" id="SSF54001">
    <property type="entry name" value="Cysteine proteinases"/>
    <property type="match status" value="1"/>
</dbReference>
<dbReference type="Gene3D" id="3.90.70.80">
    <property type="match status" value="1"/>
</dbReference>
<feature type="domain" description="OTU" evidence="2">
    <location>
        <begin position="161"/>
        <end position="307"/>
    </location>
</feature>
<dbReference type="AlphaFoldDB" id="A0AAN7H2K8"/>
<gene>
    <name evidence="3" type="ORF">QBC38DRAFT_469773</name>
</gene>
<sequence length="309" mass="35265">MAETLEQIQARHKKEQRDLQSQITQKKKNATKKTRKAVNNECAELEKRLKERQELELKKASGEQVPEVDDEPECESESEPEPEPAVQDVTKRLESTTIDSSLQPQNLGKKAKGSRQKARLARRAAEVKAAAIAAESEAANMVNHRAIEREYMVREFETHSLEEKEIAPNGHCLFSSVADQLEINGIPLESYPGIEPTITMMPYKIIRAVAADYIESHRHDYEDFIEKPFGEYVYDIRETGVWGGEMELDALAKAYGVEIKVVQEGPMHVVSPDTDDDDYDGKEKKTLWLAYYKHQYAGEHYNSLRKTKQ</sequence>
<dbReference type="PANTHER" id="PTHR12419:SF10">
    <property type="entry name" value="DEUBIQUITINASE OTUD6B"/>
    <property type="match status" value="1"/>
</dbReference>
<feature type="region of interest" description="Disordered" evidence="1">
    <location>
        <begin position="1"/>
        <end position="39"/>
    </location>
</feature>
<evidence type="ECO:0000313" key="3">
    <source>
        <dbReference type="EMBL" id="KAK4230238.1"/>
    </source>
</evidence>
<dbReference type="InterPro" id="IPR003323">
    <property type="entry name" value="OTU_dom"/>
</dbReference>
<accession>A0AAN7H2K8</accession>
<evidence type="ECO:0000313" key="4">
    <source>
        <dbReference type="Proteomes" id="UP001301958"/>
    </source>
</evidence>
<dbReference type="InterPro" id="IPR038765">
    <property type="entry name" value="Papain-like_cys_pep_sf"/>
</dbReference>
<name>A0AAN7H2K8_9PEZI</name>
<dbReference type="Pfam" id="PF02338">
    <property type="entry name" value="OTU"/>
    <property type="match status" value="1"/>
</dbReference>
<dbReference type="EMBL" id="MU865300">
    <property type="protein sequence ID" value="KAK4230238.1"/>
    <property type="molecule type" value="Genomic_DNA"/>
</dbReference>
<dbReference type="InterPro" id="IPR049771">
    <property type="entry name" value="OTU2-like_OTU"/>
</dbReference>
<feature type="compositionally biased region" description="Basic residues" evidence="1">
    <location>
        <begin position="25"/>
        <end position="36"/>
    </location>
</feature>
<dbReference type="Proteomes" id="UP001301958">
    <property type="component" value="Unassembled WGS sequence"/>
</dbReference>
<dbReference type="GO" id="GO:0016579">
    <property type="term" value="P:protein deubiquitination"/>
    <property type="evidence" value="ECO:0007669"/>
    <property type="project" value="TreeGrafter"/>
</dbReference>
<keyword evidence="4" id="KW-1185">Reference proteome</keyword>
<feature type="compositionally biased region" description="Basic residues" evidence="1">
    <location>
        <begin position="109"/>
        <end position="118"/>
    </location>
</feature>
<dbReference type="CDD" id="cd22762">
    <property type="entry name" value="OTU_fungi_OTU2-like"/>
    <property type="match status" value="1"/>
</dbReference>
<dbReference type="GO" id="GO:0004843">
    <property type="term" value="F:cysteine-type deubiquitinase activity"/>
    <property type="evidence" value="ECO:0007669"/>
    <property type="project" value="TreeGrafter"/>
</dbReference>
<reference evidence="3" key="1">
    <citation type="journal article" date="2023" name="Mol. Phylogenet. Evol.">
        <title>Genome-scale phylogeny and comparative genomics of the fungal order Sordariales.</title>
        <authorList>
            <person name="Hensen N."/>
            <person name="Bonometti L."/>
            <person name="Westerberg I."/>
            <person name="Brannstrom I.O."/>
            <person name="Guillou S."/>
            <person name="Cros-Aarteil S."/>
            <person name="Calhoun S."/>
            <person name="Haridas S."/>
            <person name="Kuo A."/>
            <person name="Mondo S."/>
            <person name="Pangilinan J."/>
            <person name="Riley R."/>
            <person name="LaButti K."/>
            <person name="Andreopoulos B."/>
            <person name="Lipzen A."/>
            <person name="Chen C."/>
            <person name="Yan M."/>
            <person name="Daum C."/>
            <person name="Ng V."/>
            <person name="Clum A."/>
            <person name="Steindorff A."/>
            <person name="Ohm R.A."/>
            <person name="Martin F."/>
            <person name="Silar P."/>
            <person name="Natvig D.O."/>
            <person name="Lalanne C."/>
            <person name="Gautier V."/>
            <person name="Ament-Velasquez S.L."/>
            <person name="Kruys A."/>
            <person name="Hutchinson M.I."/>
            <person name="Powell A.J."/>
            <person name="Barry K."/>
            <person name="Miller A.N."/>
            <person name="Grigoriev I.V."/>
            <person name="Debuchy R."/>
            <person name="Gladieux P."/>
            <person name="Hiltunen Thoren M."/>
            <person name="Johannesson H."/>
        </authorList>
    </citation>
    <scope>NUCLEOTIDE SEQUENCE</scope>
    <source>
        <strain evidence="3">CBS 990.96</strain>
    </source>
</reference>
<organism evidence="3 4">
    <name type="scientific">Podospora fimiseda</name>
    <dbReference type="NCBI Taxonomy" id="252190"/>
    <lineage>
        <taxon>Eukaryota</taxon>
        <taxon>Fungi</taxon>
        <taxon>Dikarya</taxon>
        <taxon>Ascomycota</taxon>
        <taxon>Pezizomycotina</taxon>
        <taxon>Sordariomycetes</taxon>
        <taxon>Sordariomycetidae</taxon>
        <taxon>Sordariales</taxon>
        <taxon>Podosporaceae</taxon>
        <taxon>Podospora</taxon>
    </lineage>
</organism>
<feature type="region of interest" description="Disordered" evidence="1">
    <location>
        <begin position="54"/>
        <end position="118"/>
    </location>
</feature>
<feature type="compositionally biased region" description="Acidic residues" evidence="1">
    <location>
        <begin position="66"/>
        <end position="82"/>
    </location>
</feature>
<dbReference type="PANTHER" id="PTHR12419">
    <property type="entry name" value="OTU DOMAIN CONTAINING PROTEIN"/>
    <property type="match status" value="1"/>
</dbReference>
<dbReference type="PROSITE" id="PS50802">
    <property type="entry name" value="OTU"/>
    <property type="match status" value="1"/>
</dbReference>